<gene>
    <name evidence="1" type="ORF">A3C26_02195</name>
</gene>
<proteinExistence type="predicted"/>
<dbReference type="EMBL" id="MFCX01000024">
    <property type="protein sequence ID" value="OGE25498.1"/>
    <property type="molecule type" value="Genomic_DNA"/>
</dbReference>
<dbReference type="SUPFAM" id="SSF57997">
    <property type="entry name" value="Tropomyosin"/>
    <property type="match status" value="1"/>
</dbReference>
<sequence length="127" mass="14563">MTNDAFKKLLDAAIRPVNDRLDKLDQAIEPINDRLDKLDAAFKPVNERLDKLDAGLNDLRKELKEVKDTQEQRVLPPLVYIEATLKSYADRYVANEDHIGRLQKRVSTVENKLGIIPPQDLTIPLFE</sequence>
<dbReference type="AlphaFoldDB" id="A0A1F5JA81"/>
<reference evidence="1 2" key="1">
    <citation type="journal article" date="2016" name="Nat. Commun.">
        <title>Thousands of microbial genomes shed light on interconnected biogeochemical processes in an aquifer system.</title>
        <authorList>
            <person name="Anantharaman K."/>
            <person name="Brown C.T."/>
            <person name="Hug L.A."/>
            <person name="Sharon I."/>
            <person name="Castelle C.J."/>
            <person name="Probst A.J."/>
            <person name="Thomas B.C."/>
            <person name="Singh A."/>
            <person name="Wilkins M.J."/>
            <person name="Karaoz U."/>
            <person name="Brodie E.L."/>
            <person name="Williams K.H."/>
            <person name="Hubbard S.S."/>
            <person name="Banfield J.F."/>
        </authorList>
    </citation>
    <scope>NUCLEOTIDE SEQUENCE [LARGE SCALE GENOMIC DNA]</scope>
</reference>
<comment type="caution">
    <text evidence="1">The sequence shown here is derived from an EMBL/GenBank/DDBJ whole genome shotgun (WGS) entry which is preliminary data.</text>
</comment>
<evidence type="ECO:0000313" key="2">
    <source>
        <dbReference type="Proteomes" id="UP000177042"/>
    </source>
</evidence>
<dbReference type="Proteomes" id="UP000177042">
    <property type="component" value="Unassembled WGS sequence"/>
</dbReference>
<protein>
    <submittedName>
        <fullName evidence="1">Uncharacterized protein</fullName>
    </submittedName>
</protein>
<organism evidence="1 2">
    <name type="scientific">Candidatus Daviesbacteria bacterium RIFCSPHIGHO2_02_FULL_39_12</name>
    <dbReference type="NCBI Taxonomy" id="1797770"/>
    <lineage>
        <taxon>Bacteria</taxon>
        <taxon>Candidatus Daviesiibacteriota</taxon>
    </lineage>
</organism>
<name>A0A1F5JA81_9BACT</name>
<accession>A0A1F5JA81</accession>
<dbReference type="Gene3D" id="1.10.287.1490">
    <property type="match status" value="1"/>
</dbReference>
<evidence type="ECO:0000313" key="1">
    <source>
        <dbReference type="EMBL" id="OGE25498.1"/>
    </source>
</evidence>